<name>K3W9U9_GLOUD</name>
<feature type="chain" id="PRO_5003867519" evidence="2">
    <location>
        <begin position="24"/>
        <end position="266"/>
    </location>
</feature>
<dbReference type="EMBL" id="GL376634">
    <property type="status" value="NOT_ANNOTATED_CDS"/>
    <property type="molecule type" value="Genomic_DNA"/>
</dbReference>
<evidence type="ECO:0000256" key="2">
    <source>
        <dbReference type="SAM" id="SignalP"/>
    </source>
</evidence>
<organism evidence="3 4">
    <name type="scientific">Globisporangium ultimum (strain ATCC 200006 / CBS 805.95 / DAOM BR144)</name>
    <name type="common">Pythium ultimum</name>
    <dbReference type="NCBI Taxonomy" id="431595"/>
    <lineage>
        <taxon>Eukaryota</taxon>
        <taxon>Sar</taxon>
        <taxon>Stramenopiles</taxon>
        <taxon>Oomycota</taxon>
        <taxon>Peronosporomycetes</taxon>
        <taxon>Pythiales</taxon>
        <taxon>Pythiaceae</taxon>
        <taxon>Globisporangium</taxon>
    </lineage>
</organism>
<accession>K3W9U9</accession>
<dbReference type="OMA" id="YEVNTDA"/>
<feature type="compositionally biased region" description="Polar residues" evidence="1">
    <location>
        <begin position="223"/>
        <end position="232"/>
    </location>
</feature>
<keyword evidence="4" id="KW-1185">Reference proteome</keyword>
<feature type="signal peptide" evidence="2">
    <location>
        <begin position="1"/>
        <end position="23"/>
    </location>
</feature>
<dbReference type="EnsemblProtists" id="PYU1_T001740">
    <property type="protein sequence ID" value="PYU1_T001740"/>
    <property type="gene ID" value="PYU1_G001739"/>
</dbReference>
<dbReference type="VEuPathDB" id="FungiDB:PYU1_G001739"/>
<evidence type="ECO:0000256" key="1">
    <source>
        <dbReference type="SAM" id="MobiDB-lite"/>
    </source>
</evidence>
<sequence>MAPSFLPTLAVTALGAASVVVDAHQMMIFPEPFFLVDGKDAQWKPLAFLENQGVNTSADVAGFMKQKGYANLRALMDDEKLYEVNTDALFECGYTDPTYESQPIPTTGTIRSTGYTHDGPCEVWLDDVKVMSGDNCHDKFPGKTFPLDYSSCKGSCTLRWYWLGVRYLKKRYSWQIYKECVSLSDNASGSASASTPATTTKVPVKATKTPAPTTETPAPTSADPVSSGSVGQEGSYDGGEGSNDAPAAASTIPPTIPKCSVKKSRN</sequence>
<dbReference type="InParanoid" id="K3W9U9"/>
<keyword evidence="2" id="KW-0732">Signal</keyword>
<evidence type="ECO:0000313" key="4">
    <source>
        <dbReference type="Proteomes" id="UP000019132"/>
    </source>
</evidence>
<protein>
    <submittedName>
        <fullName evidence="3">Uncharacterized protein</fullName>
    </submittedName>
</protein>
<feature type="compositionally biased region" description="Low complexity" evidence="1">
    <location>
        <begin position="187"/>
        <end position="222"/>
    </location>
</feature>
<reference evidence="3" key="3">
    <citation type="submission" date="2015-02" db="UniProtKB">
        <authorList>
            <consortium name="EnsemblProtists"/>
        </authorList>
    </citation>
    <scope>IDENTIFICATION</scope>
    <source>
        <strain evidence="3">DAOM BR144</strain>
    </source>
</reference>
<dbReference type="AlphaFoldDB" id="K3W9U9"/>
<proteinExistence type="predicted"/>
<reference evidence="4" key="2">
    <citation type="submission" date="2010-04" db="EMBL/GenBank/DDBJ databases">
        <authorList>
            <person name="Buell R."/>
            <person name="Hamilton J."/>
            <person name="Hostetler J."/>
        </authorList>
    </citation>
    <scope>NUCLEOTIDE SEQUENCE [LARGE SCALE GENOMIC DNA]</scope>
    <source>
        <strain evidence="4">DAOM:BR144</strain>
    </source>
</reference>
<dbReference type="Proteomes" id="UP000019132">
    <property type="component" value="Unassembled WGS sequence"/>
</dbReference>
<dbReference type="eggNOG" id="ENOG502SN35">
    <property type="taxonomic scope" value="Eukaryota"/>
</dbReference>
<dbReference type="HOGENOM" id="CLU_046500_2_0_1"/>
<feature type="region of interest" description="Disordered" evidence="1">
    <location>
        <begin position="186"/>
        <end position="266"/>
    </location>
</feature>
<reference evidence="4" key="1">
    <citation type="journal article" date="2010" name="Genome Biol.">
        <title>Genome sequence of the necrotrophic plant pathogen Pythium ultimum reveals original pathogenicity mechanisms and effector repertoire.</title>
        <authorList>
            <person name="Levesque C.A."/>
            <person name="Brouwer H."/>
            <person name="Cano L."/>
            <person name="Hamilton J.P."/>
            <person name="Holt C."/>
            <person name="Huitema E."/>
            <person name="Raffaele S."/>
            <person name="Robideau G.P."/>
            <person name="Thines M."/>
            <person name="Win J."/>
            <person name="Zerillo M.M."/>
            <person name="Beakes G.W."/>
            <person name="Boore J.L."/>
            <person name="Busam D."/>
            <person name="Dumas B."/>
            <person name="Ferriera S."/>
            <person name="Fuerstenberg S.I."/>
            <person name="Gachon C.M."/>
            <person name="Gaulin E."/>
            <person name="Govers F."/>
            <person name="Grenville-Briggs L."/>
            <person name="Horner N."/>
            <person name="Hostetler J."/>
            <person name="Jiang R.H."/>
            <person name="Johnson J."/>
            <person name="Krajaejun T."/>
            <person name="Lin H."/>
            <person name="Meijer H.J."/>
            <person name="Moore B."/>
            <person name="Morris P."/>
            <person name="Phuntmart V."/>
            <person name="Puiu D."/>
            <person name="Shetty J."/>
            <person name="Stajich J.E."/>
            <person name="Tripathy S."/>
            <person name="Wawra S."/>
            <person name="van West P."/>
            <person name="Whitty B.R."/>
            <person name="Coutinho P.M."/>
            <person name="Henrissat B."/>
            <person name="Martin F."/>
            <person name="Thomas P.D."/>
            <person name="Tyler B.M."/>
            <person name="De Vries R.P."/>
            <person name="Kamoun S."/>
            <person name="Yandell M."/>
            <person name="Tisserat N."/>
            <person name="Buell C.R."/>
        </authorList>
    </citation>
    <scope>NUCLEOTIDE SEQUENCE</scope>
    <source>
        <strain evidence="4">DAOM:BR144</strain>
    </source>
</reference>
<evidence type="ECO:0000313" key="3">
    <source>
        <dbReference type="EnsemblProtists" id="PYU1_T001740"/>
    </source>
</evidence>